<dbReference type="Proteomes" id="UP001163046">
    <property type="component" value="Unassembled WGS sequence"/>
</dbReference>
<reference evidence="1" key="1">
    <citation type="submission" date="2023-01" db="EMBL/GenBank/DDBJ databases">
        <title>Genome assembly of the deep-sea coral Lophelia pertusa.</title>
        <authorList>
            <person name="Herrera S."/>
            <person name="Cordes E."/>
        </authorList>
    </citation>
    <scope>NUCLEOTIDE SEQUENCE</scope>
    <source>
        <strain evidence="1">USNM1676648</strain>
        <tissue evidence="1">Polyp</tissue>
    </source>
</reference>
<dbReference type="AlphaFoldDB" id="A0A9W9Y9H9"/>
<name>A0A9W9Y9H9_9CNID</name>
<dbReference type="PANTHER" id="PTHR46298">
    <property type="entry name" value="ANDROGLOBIN"/>
    <property type="match status" value="1"/>
</dbReference>
<dbReference type="EMBL" id="MU828116">
    <property type="protein sequence ID" value="KAJ7309265.1"/>
    <property type="molecule type" value="Genomic_DNA"/>
</dbReference>
<proteinExistence type="predicted"/>
<comment type="caution">
    <text evidence="1">The sequence shown here is derived from an EMBL/GenBank/DDBJ whole genome shotgun (WGS) entry which is preliminary data.</text>
</comment>
<protein>
    <submittedName>
        <fullName evidence="1">Uncharacterized protein</fullName>
    </submittedName>
</protein>
<organism evidence="1 2">
    <name type="scientific">Desmophyllum pertusum</name>
    <dbReference type="NCBI Taxonomy" id="174260"/>
    <lineage>
        <taxon>Eukaryota</taxon>
        <taxon>Metazoa</taxon>
        <taxon>Cnidaria</taxon>
        <taxon>Anthozoa</taxon>
        <taxon>Hexacorallia</taxon>
        <taxon>Scleractinia</taxon>
        <taxon>Caryophylliina</taxon>
        <taxon>Caryophylliidae</taxon>
        <taxon>Desmophyllum</taxon>
    </lineage>
</organism>
<dbReference type="PANTHER" id="PTHR46298:SF1">
    <property type="entry name" value="ANDROGLOBIN"/>
    <property type="match status" value="1"/>
</dbReference>
<sequence>EEIEVKKDTERQDEIKAMKLAWEAAEPGRAAKVGGQSRAVSYAGSEMRRIAVFSSFLFQSGD</sequence>
<dbReference type="InterPro" id="IPR053033">
    <property type="entry name" value="Androglobin-like"/>
</dbReference>
<keyword evidence="2" id="KW-1185">Reference proteome</keyword>
<gene>
    <name evidence="1" type="ORF">OS493_040304</name>
</gene>
<evidence type="ECO:0000313" key="1">
    <source>
        <dbReference type="EMBL" id="KAJ7309265.1"/>
    </source>
</evidence>
<evidence type="ECO:0000313" key="2">
    <source>
        <dbReference type="Proteomes" id="UP001163046"/>
    </source>
</evidence>
<accession>A0A9W9Y9H9</accession>
<feature type="non-terminal residue" evidence="1">
    <location>
        <position position="1"/>
    </location>
</feature>
<dbReference type="OrthoDB" id="9374162at2759"/>